<feature type="domain" description="FLZ-type" evidence="6">
    <location>
        <begin position="302"/>
        <end position="346"/>
    </location>
</feature>
<dbReference type="InterPro" id="IPR044585">
    <property type="entry name" value="FLZ10/11"/>
</dbReference>
<feature type="region of interest" description="Disordered" evidence="5">
    <location>
        <begin position="1"/>
        <end position="32"/>
    </location>
</feature>
<feature type="compositionally biased region" description="Polar residues" evidence="5">
    <location>
        <begin position="828"/>
        <end position="837"/>
    </location>
</feature>
<reference evidence="7" key="1">
    <citation type="journal article" date="2023" name="Nat. Commun.">
        <title>Diploid and tetraploid genomes of Acorus and the evolution of monocots.</title>
        <authorList>
            <person name="Ma L."/>
            <person name="Liu K.W."/>
            <person name="Li Z."/>
            <person name="Hsiao Y.Y."/>
            <person name="Qi Y."/>
            <person name="Fu T."/>
            <person name="Tang G.D."/>
            <person name="Zhang D."/>
            <person name="Sun W.H."/>
            <person name="Liu D.K."/>
            <person name="Li Y."/>
            <person name="Chen G.Z."/>
            <person name="Liu X.D."/>
            <person name="Liao X.Y."/>
            <person name="Jiang Y.T."/>
            <person name="Yu X."/>
            <person name="Hao Y."/>
            <person name="Huang J."/>
            <person name="Zhao X.W."/>
            <person name="Ke S."/>
            <person name="Chen Y.Y."/>
            <person name="Wu W.L."/>
            <person name="Hsu J.L."/>
            <person name="Lin Y.F."/>
            <person name="Huang M.D."/>
            <person name="Li C.Y."/>
            <person name="Huang L."/>
            <person name="Wang Z.W."/>
            <person name="Zhao X."/>
            <person name="Zhong W.Y."/>
            <person name="Peng D.H."/>
            <person name="Ahmad S."/>
            <person name="Lan S."/>
            <person name="Zhang J.S."/>
            <person name="Tsai W.C."/>
            <person name="Van de Peer Y."/>
            <person name="Liu Z.J."/>
        </authorList>
    </citation>
    <scope>NUCLEOTIDE SEQUENCE</scope>
    <source>
        <strain evidence="7">CP</strain>
    </source>
</reference>
<dbReference type="EMBL" id="JAUJYO010000010">
    <property type="protein sequence ID" value="KAK1306565.1"/>
    <property type="molecule type" value="Genomic_DNA"/>
</dbReference>
<dbReference type="PANTHER" id="PTHR46868">
    <property type="entry name" value="FCS-LIKE ZINC FINGER 11"/>
    <property type="match status" value="1"/>
</dbReference>
<feature type="coiled-coil region" evidence="4">
    <location>
        <begin position="527"/>
        <end position="561"/>
    </location>
</feature>
<proteinExistence type="inferred from homology"/>
<feature type="region of interest" description="Disordered" evidence="5">
    <location>
        <begin position="52"/>
        <end position="71"/>
    </location>
</feature>
<dbReference type="InterPro" id="IPR007650">
    <property type="entry name" value="Zf-FLZ_dom"/>
</dbReference>
<evidence type="ECO:0000313" key="8">
    <source>
        <dbReference type="Proteomes" id="UP001180020"/>
    </source>
</evidence>
<comment type="similarity">
    <text evidence="1">Belongs to the FLZ family.</text>
</comment>
<feature type="coiled-coil region" evidence="4">
    <location>
        <begin position="401"/>
        <end position="491"/>
    </location>
</feature>
<feature type="compositionally biased region" description="Polar residues" evidence="5">
    <location>
        <begin position="61"/>
        <end position="71"/>
    </location>
</feature>
<dbReference type="GO" id="GO:0046872">
    <property type="term" value="F:metal ion binding"/>
    <property type="evidence" value="ECO:0007669"/>
    <property type="project" value="UniProtKB-KW"/>
</dbReference>
<feature type="zinc finger region" description="FLZ-type" evidence="3">
    <location>
        <begin position="302"/>
        <end position="346"/>
    </location>
</feature>
<evidence type="ECO:0000313" key="7">
    <source>
        <dbReference type="EMBL" id="KAK1306565.1"/>
    </source>
</evidence>
<sequence>MMLRKRSRKDQSKDQSMLNSASESNFSPTTSIQRNKTSSFFSLPGLFVGFASKRSSDNDPSRSPTSPLDSKVFSNLGNSFVRSPRWDSDRVGLGIVDSLNDETKAGEVFGLSKSGRNIVFGSQMKINVPNSVTHCQSPLEDSLVTTPRSLPETFKAPPQNHHIGSPKPQSGLIPVELNPLGKIRSCSNCNDFGSENNKPQVGSPLLIKKGNDFNKFSSSLPVSFNVSFHGRMGSFIASEIELSEDYTRIISHGPNPKTTHIYGDLILEDDCLESNKLEEEQIEGSVVSVGCLDDGMPFLPDDFLSFCYACKKKLEVGKDVYMYRGEKAFCSCTCRDQEMLVEEETKPASCSPQSSDDEFFQTDEHDLTSKEASANSYLDLLNGLGIISSGVLGALYAMTKKEEASNEVQSEKRLVDDLRGQINVLHLQITQSNEEKNEIKAKLKEKIAIIEVLQERVGLLGLEVKDQEKTIKDLKSSLDEKESQCKDLDSIVEITKVDLIETSSKAKGLKDEVFKTQELVELKKSKIDGLNVKIKLVLEEIDRANKRIHALHEDYDRLKLSFERKADTDSRHLSKKDSEIHQLDEKLKLALGEASKNHVLVVEFAEVQETLQRNLDEANSQIEALSEELVLIKEAMKASEVELSGKSDELKEATIACKSLKKEILKVHKRAETATNDLKEERKMAATLKKQLASSTKQLTRDSESRRSLERDLEETSKSLNNMSKSLLLLTKELDTVNVLTSSLESEKEMLYKSLEEQKNVTKEAKENIEDTQRLIEKLGVERGKWERKSKKLEKNLLSAESEILELKMQINAGGNASVNSHPLEEVNASNETSVNSKHSKKTKEVTSTNSNSVVPKKITRRRKKGSA</sequence>
<evidence type="ECO:0000256" key="2">
    <source>
        <dbReference type="ARBA" id="ARBA00022723"/>
    </source>
</evidence>
<keyword evidence="4" id="KW-0175">Coiled coil</keyword>
<accession>A0AAV9DZI1</accession>
<name>A0AAV9DZI1_ACOCL</name>
<evidence type="ECO:0000256" key="3">
    <source>
        <dbReference type="PROSITE-ProRule" id="PRU01131"/>
    </source>
</evidence>
<gene>
    <name evidence="7" type="primary">MFP1</name>
    <name evidence="7" type="ORF">QJS10_CPA10g00521</name>
</gene>
<feature type="region of interest" description="Disordered" evidence="5">
    <location>
        <begin position="816"/>
        <end position="868"/>
    </location>
</feature>
<dbReference type="PANTHER" id="PTHR46868:SF3">
    <property type="entry name" value="FCS-LIKE ZINC FINGER 11"/>
    <property type="match status" value="1"/>
</dbReference>
<comment type="caution">
    <text evidence="7">The sequence shown here is derived from an EMBL/GenBank/DDBJ whole genome shotgun (WGS) entry which is preliminary data.</text>
</comment>
<feature type="compositionally biased region" description="Basic and acidic residues" evidence="5">
    <location>
        <begin position="699"/>
        <end position="717"/>
    </location>
</feature>
<feature type="compositionally biased region" description="Basic residues" evidence="5">
    <location>
        <begin position="858"/>
        <end position="868"/>
    </location>
</feature>
<keyword evidence="2" id="KW-0479">Metal-binding</keyword>
<organism evidence="7 8">
    <name type="scientific">Acorus calamus</name>
    <name type="common">Sweet flag</name>
    <dbReference type="NCBI Taxonomy" id="4465"/>
    <lineage>
        <taxon>Eukaryota</taxon>
        <taxon>Viridiplantae</taxon>
        <taxon>Streptophyta</taxon>
        <taxon>Embryophyta</taxon>
        <taxon>Tracheophyta</taxon>
        <taxon>Spermatophyta</taxon>
        <taxon>Magnoliopsida</taxon>
        <taxon>Liliopsida</taxon>
        <taxon>Acoraceae</taxon>
        <taxon>Acorus</taxon>
    </lineage>
</organism>
<feature type="coiled-coil region" evidence="4">
    <location>
        <begin position="752"/>
        <end position="810"/>
    </location>
</feature>
<evidence type="ECO:0000256" key="5">
    <source>
        <dbReference type="SAM" id="MobiDB-lite"/>
    </source>
</evidence>
<dbReference type="Pfam" id="PF04570">
    <property type="entry name" value="zf-FLZ"/>
    <property type="match status" value="1"/>
</dbReference>
<dbReference type="Proteomes" id="UP001180020">
    <property type="component" value="Unassembled WGS sequence"/>
</dbReference>
<evidence type="ECO:0000256" key="4">
    <source>
        <dbReference type="SAM" id="Coils"/>
    </source>
</evidence>
<evidence type="ECO:0000259" key="6">
    <source>
        <dbReference type="PROSITE" id="PS51795"/>
    </source>
</evidence>
<dbReference type="AlphaFoldDB" id="A0AAV9DZI1"/>
<reference evidence="7" key="2">
    <citation type="submission" date="2023-06" db="EMBL/GenBank/DDBJ databases">
        <authorList>
            <person name="Ma L."/>
            <person name="Liu K.-W."/>
            <person name="Li Z."/>
            <person name="Hsiao Y.-Y."/>
            <person name="Qi Y."/>
            <person name="Fu T."/>
            <person name="Tang G."/>
            <person name="Zhang D."/>
            <person name="Sun W.-H."/>
            <person name="Liu D.-K."/>
            <person name="Li Y."/>
            <person name="Chen G.-Z."/>
            <person name="Liu X.-D."/>
            <person name="Liao X.-Y."/>
            <person name="Jiang Y.-T."/>
            <person name="Yu X."/>
            <person name="Hao Y."/>
            <person name="Huang J."/>
            <person name="Zhao X.-W."/>
            <person name="Ke S."/>
            <person name="Chen Y.-Y."/>
            <person name="Wu W.-L."/>
            <person name="Hsu J.-L."/>
            <person name="Lin Y.-F."/>
            <person name="Huang M.-D."/>
            <person name="Li C.-Y."/>
            <person name="Huang L."/>
            <person name="Wang Z.-W."/>
            <person name="Zhao X."/>
            <person name="Zhong W.-Y."/>
            <person name="Peng D.-H."/>
            <person name="Ahmad S."/>
            <person name="Lan S."/>
            <person name="Zhang J.-S."/>
            <person name="Tsai W.-C."/>
            <person name="Van De Peer Y."/>
            <person name="Liu Z.-J."/>
        </authorList>
    </citation>
    <scope>NUCLEOTIDE SEQUENCE</scope>
    <source>
        <strain evidence="7">CP</strain>
        <tissue evidence="7">Leaves</tissue>
    </source>
</reference>
<feature type="region of interest" description="Disordered" evidence="5">
    <location>
        <begin position="676"/>
        <end position="717"/>
    </location>
</feature>
<protein>
    <submittedName>
        <fullName evidence="7">MAR-binding filament-like protein 1</fullName>
    </submittedName>
</protein>
<keyword evidence="8" id="KW-1185">Reference proteome</keyword>
<feature type="compositionally biased region" description="Polar residues" evidence="5">
    <location>
        <begin position="14"/>
        <end position="32"/>
    </location>
</feature>
<dbReference type="PROSITE" id="PS51795">
    <property type="entry name" value="ZF_FLZ"/>
    <property type="match status" value="1"/>
</dbReference>
<evidence type="ECO:0000256" key="1">
    <source>
        <dbReference type="ARBA" id="ARBA00009374"/>
    </source>
</evidence>